<reference evidence="3 4" key="1">
    <citation type="submission" date="2018-09" db="EMBL/GenBank/DDBJ databases">
        <authorList>
            <person name="Zhu H."/>
        </authorList>
    </citation>
    <scope>NUCLEOTIDE SEQUENCE [LARGE SCALE GENOMIC DNA]</scope>
    <source>
        <strain evidence="3 4">K2R10-39</strain>
    </source>
</reference>
<dbReference type="InterPro" id="IPR013024">
    <property type="entry name" value="GGCT-like"/>
</dbReference>
<dbReference type="GO" id="GO:0016740">
    <property type="term" value="F:transferase activity"/>
    <property type="evidence" value="ECO:0007669"/>
    <property type="project" value="UniProtKB-KW"/>
</dbReference>
<evidence type="ECO:0000256" key="2">
    <source>
        <dbReference type="ARBA" id="ARBA00023239"/>
    </source>
</evidence>
<dbReference type="SUPFAM" id="SSF110857">
    <property type="entry name" value="Gamma-glutamyl cyclotransferase-like"/>
    <property type="match status" value="1"/>
</dbReference>
<keyword evidence="3" id="KW-0808">Transferase</keyword>
<evidence type="ECO:0000313" key="3">
    <source>
        <dbReference type="EMBL" id="RJF96736.1"/>
    </source>
</evidence>
<evidence type="ECO:0000313" key="4">
    <source>
        <dbReference type="Proteomes" id="UP000285190"/>
    </source>
</evidence>
<dbReference type="PANTHER" id="PTHR12192:SF2">
    <property type="entry name" value="GLUTATHIONE-SPECIFIC GAMMA-GLUTAMYLCYCLOTRANSFERASE 2"/>
    <property type="match status" value="1"/>
</dbReference>
<dbReference type="GO" id="GO:0006751">
    <property type="term" value="P:glutathione catabolic process"/>
    <property type="evidence" value="ECO:0007669"/>
    <property type="project" value="InterPro"/>
</dbReference>
<comment type="caution">
    <text evidence="3">The sequence shown here is derived from an EMBL/GenBank/DDBJ whole genome shotgun (WGS) entry which is preliminary data.</text>
</comment>
<dbReference type="AlphaFoldDB" id="A0A418WVM4"/>
<gene>
    <name evidence="3" type="ORF">D3870_20230</name>
</gene>
<protein>
    <recommendedName>
        <fullName evidence="1">glutathione-specific gamma-glutamylcyclotransferase</fullName>
        <ecNumber evidence="1">4.3.2.7</ecNumber>
    </recommendedName>
</protein>
<dbReference type="PANTHER" id="PTHR12192">
    <property type="entry name" value="CATION TRANSPORT PROTEIN CHAC-RELATED"/>
    <property type="match status" value="1"/>
</dbReference>
<sequence length="243" mass="27249">MTTRRMALTAGLVAQTRSMVEDAGPEPGAHHTDADYDAIAEAILASHAAGEDAWMFAYGSLIWRPEIEFVEERRATAHGWHRSFCFKVFRHRGTLERPGLMMALDRGGQCTGVLYRLPAATLREQLGKLFRREFTVKPVNSMPRWIKVATAQGTLPAIAFVMNRQSPAYVGRMTLEAKVDILAQACGHWGSCAEYLYNTVSHLEERGIHDRYLWRLQQLVAERLAGATSEDPARHELPATTIE</sequence>
<keyword evidence="4" id="KW-1185">Reference proteome</keyword>
<dbReference type="EMBL" id="QYUN01000003">
    <property type="protein sequence ID" value="RJF96736.1"/>
    <property type="molecule type" value="Genomic_DNA"/>
</dbReference>
<dbReference type="Gene3D" id="3.10.490.10">
    <property type="entry name" value="Gamma-glutamyl cyclotransferase-like"/>
    <property type="match status" value="1"/>
</dbReference>
<dbReference type="CDD" id="cd06661">
    <property type="entry name" value="GGCT_like"/>
    <property type="match status" value="1"/>
</dbReference>
<dbReference type="Pfam" id="PF04752">
    <property type="entry name" value="ChaC"/>
    <property type="match status" value="1"/>
</dbReference>
<dbReference type="GO" id="GO:0005737">
    <property type="term" value="C:cytoplasm"/>
    <property type="evidence" value="ECO:0007669"/>
    <property type="project" value="TreeGrafter"/>
</dbReference>
<dbReference type="EC" id="4.3.2.7" evidence="1"/>
<dbReference type="OrthoDB" id="9795692at2"/>
<dbReference type="InterPro" id="IPR006840">
    <property type="entry name" value="ChaC"/>
</dbReference>
<dbReference type="InterPro" id="IPR036568">
    <property type="entry name" value="GGCT-like_sf"/>
</dbReference>
<dbReference type="Proteomes" id="UP000285190">
    <property type="component" value="Unassembled WGS sequence"/>
</dbReference>
<dbReference type="RefSeq" id="WP_119742874.1">
    <property type="nucleotide sequence ID" value="NZ_QYUN01000003.1"/>
</dbReference>
<evidence type="ECO:0000256" key="1">
    <source>
        <dbReference type="ARBA" id="ARBA00012344"/>
    </source>
</evidence>
<organism evidence="3 4">
    <name type="scientific">Noviherbaspirillum cavernae</name>
    <dbReference type="NCBI Taxonomy" id="2320862"/>
    <lineage>
        <taxon>Bacteria</taxon>
        <taxon>Pseudomonadati</taxon>
        <taxon>Pseudomonadota</taxon>
        <taxon>Betaproteobacteria</taxon>
        <taxon>Burkholderiales</taxon>
        <taxon>Oxalobacteraceae</taxon>
        <taxon>Noviherbaspirillum</taxon>
    </lineage>
</organism>
<keyword evidence="2" id="KW-0456">Lyase</keyword>
<accession>A0A418WVM4</accession>
<dbReference type="GO" id="GO:0061928">
    <property type="term" value="F:glutathione specific gamma-glutamylcyclotransferase activity"/>
    <property type="evidence" value="ECO:0007669"/>
    <property type="project" value="UniProtKB-EC"/>
</dbReference>
<proteinExistence type="predicted"/>
<name>A0A418WVM4_9BURK</name>